<organism evidence="3 4">
    <name type="scientific">Thermoactinomyces mirandus</name>
    <dbReference type="NCBI Taxonomy" id="2756294"/>
    <lineage>
        <taxon>Bacteria</taxon>
        <taxon>Bacillati</taxon>
        <taxon>Bacillota</taxon>
        <taxon>Bacilli</taxon>
        <taxon>Bacillales</taxon>
        <taxon>Thermoactinomycetaceae</taxon>
        <taxon>Thermoactinomyces</taxon>
    </lineage>
</organism>
<dbReference type="InterPro" id="IPR029044">
    <property type="entry name" value="Nucleotide-diphossugar_trans"/>
</dbReference>
<proteinExistence type="predicted"/>
<keyword evidence="4" id="KW-1185">Reference proteome</keyword>
<keyword evidence="3" id="KW-0808">Transferase</keyword>
<feature type="transmembrane region" description="Helical" evidence="1">
    <location>
        <begin position="228"/>
        <end position="247"/>
    </location>
</feature>
<evidence type="ECO:0000256" key="1">
    <source>
        <dbReference type="SAM" id="Phobius"/>
    </source>
</evidence>
<dbReference type="GO" id="GO:0016740">
    <property type="term" value="F:transferase activity"/>
    <property type="evidence" value="ECO:0007669"/>
    <property type="project" value="UniProtKB-KW"/>
</dbReference>
<dbReference type="SUPFAM" id="SSF53448">
    <property type="entry name" value="Nucleotide-diphospho-sugar transferases"/>
    <property type="match status" value="1"/>
</dbReference>
<dbReference type="AlphaFoldDB" id="A0A7W2ASC5"/>
<dbReference type="RefSeq" id="WP_181742390.1">
    <property type="nucleotide sequence ID" value="NZ_JACEOL010000091.1"/>
</dbReference>
<comment type="caution">
    <text evidence="3">The sequence shown here is derived from an EMBL/GenBank/DDBJ whole genome shotgun (WGS) entry which is preliminary data.</text>
</comment>
<dbReference type="CDD" id="cd04187">
    <property type="entry name" value="DPM1_like_bac"/>
    <property type="match status" value="1"/>
</dbReference>
<sequence>MISIVVPCFNEQEVLECFYRETVKVLEDLEHTYELIFVNDGSSDNTMGILRKLAAQNPAVHYISFSRNFGKEAAMLAGLNYSSGDAVVILDADLQHPPGLIPRLVKHFENGYDQVIAKRNRKGESLIRSSVSRLYYKLMNRFVDINLEDGVGDFRLLSRKAVNAILSLREYNRFSKGLFSWIGFKEYVIYYDNVNRKAGQTKWAFSKLLNYGIDGVISFNNKPLRMSIYMGLTITLLGILYVLFTFIKIMINGIDQPGYFTIISSILLIGGIQLIFLGVIGEYIGRIYYESKQRPHYIVEEESFSKSHMEMMEQTLQHQIVK</sequence>
<dbReference type="Proteomes" id="UP000538292">
    <property type="component" value="Unassembled WGS sequence"/>
</dbReference>
<gene>
    <name evidence="3" type="ORF">H2C83_16855</name>
</gene>
<evidence type="ECO:0000313" key="4">
    <source>
        <dbReference type="Proteomes" id="UP000538292"/>
    </source>
</evidence>
<dbReference type="EMBL" id="JACEOL010000091">
    <property type="protein sequence ID" value="MBA4603919.1"/>
    <property type="molecule type" value="Genomic_DNA"/>
</dbReference>
<dbReference type="Pfam" id="PF00535">
    <property type="entry name" value="Glycos_transf_2"/>
    <property type="match status" value="1"/>
</dbReference>
<evidence type="ECO:0000313" key="3">
    <source>
        <dbReference type="EMBL" id="MBA4603919.1"/>
    </source>
</evidence>
<feature type="transmembrane region" description="Helical" evidence="1">
    <location>
        <begin position="259"/>
        <end position="284"/>
    </location>
</feature>
<accession>A0A7W2ASC5</accession>
<dbReference type="Gene3D" id="3.90.550.10">
    <property type="entry name" value="Spore Coat Polysaccharide Biosynthesis Protein SpsA, Chain A"/>
    <property type="match status" value="1"/>
</dbReference>
<dbReference type="GO" id="GO:0005886">
    <property type="term" value="C:plasma membrane"/>
    <property type="evidence" value="ECO:0007669"/>
    <property type="project" value="TreeGrafter"/>
</dbReference>
<dbReference type="InterPro" id="IPR001173">
    <property type="entry name" value="Glyco_trans_2-like"/>
</dbReference>
<dbReference type="FunFam" id="3.90.550.10:FF:000125">
    <property type="entry name" value="Putative glycosyltransferase CsbB"/>
    <property type="match status" value="1"/>
</dbReference>
<keyword evidence="1" id="KW-1133">Transmembrane helix</keyword>
<evidence type="ECO:0000259" key="2">
    <source>
        <dbReference type="Pfam" id="PF00535"/>
    </source>
</evidence>
<reference evidence="3 4" key="1">
    <citation type="submission" date="2020-07" db="EMBL/GenBank/DDBJ databases">
        <title>Thermoactinomyces phylogeny.</title>
        <authorList>
            <person name="Dunlap C."/>
        </authorList>
    </citation>
    <scope>NUCLEOTIDE SEQUENCE [LARGE SCALE GENOMIC DNA]</scope>
    <source>
        <strain evidence="3 4">AMNI-1</strain>
    </source>
</reference>
<keyword evidence="1" id="KW-0472">Membrane</keyword>
<dbReference type="PANTHER" id="PTHR48090:SF8">
    <property type="entry name" value="GLYCOSYLTRANSFERASE CSBB-RELATED"/>
    <property type="match status" value="1"/>
</dbReference>
<dbReference type="PANTHER" id="PTHR48090">
    <property type="entry name" value="UNDECAPRENYL-PHOSPHATE 4-DEOXY-4-FORMAMIDO-L-ARABINOSE TRANSFERASE-RELATED"/>
    <property type="match status" value="1"/>
</dbReference>
<name>A0A7W2ASC5_9BACL</name>
<feature type="domain" description="Glycosyltransferase 2-like" evidence="2">
    <location>
        <begin position="3"/>
        <end position="165"/>
    </location>
</feature>
<dbReference type="InterPro" id="IPR050256">
    <property type="entry name" value="Glycosyltransferase_2"/>
</dbReference>
<protein>
    <submittedName>
        <fullName evidence="3">Glycosyltransferase family 2 protein</fullName>
    </submittedName>
</protein>
<keyword evidence="1" id="KW-0812">Transmembrane</keyword>